<dbReference type="OrthoDB" id="3863715at2759"/>
<dbReference type="InterPro" id="IPR036397">
    <property type="entry name" value="RNaseH_sf"/>
</dbReference>
<dbReference type="InterPro" id="IPR039537">
    <property type="entry name" value="Retrotran_Ty1/copia-like"/>
</dbReference>
<evidence type="ECO:0000313" key="1">
    <source>
        <dbReference type="EMBL" id="OWY97994.1"/>
    </source>
</evidence>
<keyword evidence="2" id="KW-1185">Reference proteome</keyword>
<gene>
    <name evidence="1" type="ORF">PHMEG_00031352</name>
</gene>
<dbReference type="AlphaFoldDB" id="A0A225UY73"/>
<dbReference type="EMBL" id="NBNE01009866">
    <property type="protein sequence ID" value="OWY97994.1"/>
    <property type="molecule type" value="Genomic_DNA"/>
</dbReference>
<reference evidence="2" key="1">
    <citation type="submission" date="2017-03" db="EMBL/GenBank/DDBJ databases">
        <title>Phytopthora megakarya and P. palmivora, two closely related causual agents of cacao black pod achieved similar genome size and gene model numbers by different mechanisms.</title>
        <authorList>
            <person name="Ali S."/>
            <person name="Shao J."/>
            <person name="Larry D.J."/>
            <person name="Kronmiller B."/>
            <person name="Shen D."/>
            <person name="Strem M.D."/>
            <person name="Melnick R.L."/>
            <person name="Guiltinan M.J."/>
            <person name="Tyler B.M."/>
            <person name="Meinhardt L.W."/>
            <person name="Bailey B.A."/>
        </authorList>
    </citation>
    <scope>NUCLEOTIDE SEQUENCE [LARGE SCALE GENOMIC DNA]</scope>
    <source>
        <strain evidence="2">zdho120</strain>
    </source>
</reference>
<proteinExistence type="predicted"/>
<dbReference type="STRING" id="4795.A0A225UY73"/>
<dbReference type="PANTHER" id="PTHR42648:SF28">
    <property type="entry name" value="TRANSPOSON-ENCODED PROTEIN WITH RIBONUCLEASE H-LIKE AND RETROVIRUS ZINC FINGER-LIKE DOMAINS"/>
    <property type="match status" value="1"/>
</dbReference>
<evidence type="ECO:0000313" key="2">
    <source>
        <dbReference type="Proteomes" id="UP000198211"/>
    </source>
</evidence>
<dbReference type="InterPro" id="IPR012337">
    <property type="entry name" value="RNaseH-like_sf"/>
</dbReference>
<dbReference type="Proteomes" id="UP000198211">
    <property type="component" value="Unassembled WGS sequence"/>
</dbReference>
<dbReference type="Gene3D" id="3.30.420.10">
    <property type="entry name" value="Ribonuclease H-like superfamily/Ribonuclease H"/>
    <property type="match status" value="1"/>
</dbReference>
<dbReference type="PANTHER" id="PTHR42648">
    <property type="entry name" value="TRANSPOSASE, PUTATIVE-RELATED"/>
    <property type="match status" value="1"/>
</dbReference>
<dbReference type="SUPFAM" id="SSF53098">
    <property type="entry name" value="Ribonuclease H-like"/>
    <property type="match status" value="1"/>
</dbReference>
<organism evidence="1 2">
    <name type="scientific">Phytophthora megakarya</name>
    <dbReference type="NCBI Taxonomy" id="4795"/>
    <lineage>
        <taxon>Eukaryota</taxon>
        <taxon>Sar</taxon>
        <taxon>Stramenopiles</taxon>
        <taxon>Oomycota</taxon>
        <taxon>Peronosporomycetes</taxon>
        <taxon>Peronosporales</taxon>
        <taxon>Peronosporaceae</taxon>
        <taxon>Phytophthora</taxon>
    </lineage>
</organism>
<name>A0A225UY73_9STRA</name>
<comment type="caution">
    <text evidence="1">The sequence shown here is derived from an EMBL/GenBank/DDBJ whole genome shotgun (WGS) entry which is preliminary data.</text>
</comment>
<dbReference type="GO" id="GO:0003676">
    <property type="term" value="F:nucleic acid binding"/>
    <property type="evidence" value="ECO:0007669"/>
    <property type="project" value="InterPro"/>
</dbReference>
<sequence>MADKNLVNGMMLKGIELSIYERSFPIKEKPETNETLKQYIAWAKHQLVCTRMVGPEFVNTAMEEWYDSKGIEFIVPGPDASSTNLAERAIQFLRDMMKSMLVGSGLPRSFWPDALRNTLSEYCVELLTRGHHLICSMVNVLIHHIRTFGALVYAHISRVLRKKMANNCEIGYSLGYAEDRIGTKVYFPQDHVARVVLDVPVD</sequence>
<accession>A0A225UY73</accession>
<protein>
    <submittedName>
        <fullName evidence="1">Gag-pol Polyprotein</fullName>
    </submittedName>
</protein>